<reference evidence="2 3" key="1">
    <citation type="submission" date="2018-06" db="EMBL/GenBank/DDBJ databases">
        <title>Whole genome sequencing of Candida tropicalis (genome annotated by CSBL at Korea University).</title>
        <authorList>
            <person name="Ahn J."/>
        </authorList>
    </citation>
    <scope>NUCLEOTIDE SEQUENCE [LARGE SCALE GENOMIC DNA]</scope>
    <source>
        <strain evidence="2 3">ATCC 20962</strain>
    </source>
</reference>
<evidence type="ECO:0000256" key="1">
    <source>
        <dbReference type="SAM" id="MobiDB-lite"/>
    </source>
</evidence>
<dbReference type="OrthoDB" id="4026067at2759"/>
<proteinExistence type="predicted"/>
<feature type="region of interest" description="Disordered" evidence="1">
    <location>
        <begin position="105"/>
        <end position="128"/>
    </location>
</feature>
<dbReference type="AlphaFoldDB" id="A0A367YCZ2"/>
<comment type="caution">
    <text evidence="2">The sequence shown here is derived from an EMBL/GenBank/DDBJ whole genome shotgun (WGS) entry which is preliminary data.</text>
</comment>
<accession>A0A367YCZ2</accession>
<evidence type="ECO:0000313" key="3">
    <source>
        <dbReference type="Proteomes" id="UP000253472"/>
    </source>
</evidence>
<dbReference type="EMBL" id="QLNQ01000023">
    <property type="protein sequence ID" value="RCK63725.1"/>
    <property type="molecule type" value="Genomic_DNA"/>
</dbReference>
<organism evidence="2 3">
    <name type="scientific">Candida viswanathii</name>
    <dbReference type="NCBI Taxonomy" id="5486"/>
    <lineage>
        <taxon>Eukaryota</taxon>
        <taxon>Fungi</taxon>
        <taxon>Dikarya</taxon>
        <taxon>Ascomycota</taxon>
        <taxon>Saccharomycotina</taxon>
        <taxon>Pichiomycetes</taxon>
        <taxon>Debaryomycetaceae</taxon>
        <taxon>Candida/Lodderomyces clade</taxon>
        <taxon>Candida</taxon>
    </lineage>
</organism>
<feature type="region of interest" description="Disordered" evidence="1">
    <location>
        <begin position="1"/>
        <end position="65"/>
    </location>
</feature>
<gene>
    <name evidence="2" type="ORF">Cantr_10377</name>
</gene>
<evidence type="ECO:0000313" key="2">
    <source>
        <dbReference type="EMBL" id="RCK63725.1"/>
    </source>
</evidence>
<sequence length="368" mass="41778">MTGTGNIGTSLDERVTPTTDVGSAVDAAALDSSRNQGDKNDEQKVLDNDYETEPPNPPLSPRKRKSWHFSFLNLGNKSNEVHSAPPVQQEATGQLLRSRSWFARGKSEPAVPPPATTAPYSTHIRSSESDQAEVLSTTSMEKNGKPHSVAHESHIVEFDDPFPIVYGNYSGSPKWCGTIKNPHAFYNQLVIHPLLNQKVEAAYNVWVVWELDGNKEMKIIGIIRNKEQFDAYMRDFKHEHTVVMRKLLVPNQEYFKSGYLVRTKISHGRHNNDKAVELYSKFCEDSLFRKFPRPDIKINVCGVQYYAKEPKLTEITCWIHPIWNMSFNITAQVALLLKLIRFAGPVQKITLYDVSNRSRSRIDAKCFS</sequence>
<dbReference type="Proteomes" id="UP000253472">
    <property type="component" value="Unassembled WGS sequence"/>
</dbReference>
<protein>
    <submittedName>
        <fullName evidence="2">Uncharacterized protein</fullName>
    </submittedName>
</protein>
<name>A0A367YCZ2_9ASCO</name>
<feature type="compositionally biased region" description="Basic and acidic residues" evidence="1">
    <location>
        <begin position="36"/>
        <end position="47"/>
    </location>
</feature>
<keyword evidence="3" id="KW-1185">Reference proteome</keyword>